<sequence>MLFSMQGLQAHAVSNASRDDDTTIFPSTKHREPCALNSSEQFNLFAAQPIRYTFSVSDNSCCQDPFTEGNRSLIASTDCSAGGPERRLSFSNSSESCSTLAPPDVADWETCSSQERAVQEPSVPKGLVLSEATSYIHRLENANELLQSRNYFLMQRISEMQKLEPSTE</sequence>
<comment type="caution">
    <text evidence="1">The sequence shown here is derived from an EMBL/GenBank/DDBJ whole genome shotgun (WGS) entry which is preliminary data.</text>
</comment>
<organism evidence="1 2">
    <name type="scientific">Akanthomyces muscarius</name>
    <name type="common">Entomopathogenic fungus</name>
    <name type="synonym">Lecanicillium muscarium</name>
    <dbReference type="NCBI Taxonomy" id="2231603"/>
    <lineage>
        <taxon>Eukaryota</taxon>
        <taxon>Fungi</taxon>
        <taxon>Dikarya</taxon>
        <taxon>Ascomycota</taxon>
        <taxon>Pezizomycotina</taxon>
        <taxon>Sordariomycetes</taxon>
        <taxon>Hypocreomycetidae</taxon>
        <taxon>Hypocreales</taxon>
        <taxon>Cordycipitaceae</taxon>
        <taxon>Akanthomyces</taxon>
    </lineage>
</organism>
<protein>
    <submittedName>
        <fullName evidence="1">Uncharacterized protein</fullName>
    </submittedName>
</protein>
<dbReference type="AlphaFoldDB" id="A0A9W8QII9"/>
<evidence type="ECO:0000313" key="2">
    <source>
        <dbReference type="Proteomes" id="UP001144673"/>
    </source>
</evidence>
<dbReference type="KEGG" id="amus:LMH87_008357"/>
<dbReference type="EMBL" id="JAJHUN010000005">
    <property type="protein sequence ID" value="KAJ4159457.1"/>
    <property type="molecule type" value="Genomic_DNA"/>
</dbReference>
<name>A0A9W8QII9_AKAMU</name>
<reference evidence="1" key="1">
    <citation type="journal article" date="2023" name="Access Microbiol">
        <title>De-novo genome assembly for Akanthomyces muscarius, a biocontrol agent of insect agricultural pests.</title>
        <authorList>
            <person name="Erdos Z."/>
            <person name="Studholme D.J."/>
            <person name="Raymond B."/>
            <person name="Sharma M."/>
        </authorList>
    </citation>
    <scope>NUCLEOTIDE SEQUENCE</scope>
    <source>
        <strain evidence="1">Ve6</strain>
    </source>
</reference>
<dbReference type="GeneID" id="80895516"/>
<dbReference type="RefSeq" id="XP_056057456.1">
    <property type="nucleotide sequence ID" value="XM_056197453.1"/>
</dbReference>
<keyword evidence="2" id="KW-1185">Reference proteome</keyword>
<accession>A0A9W8QII9</accession>
<proteinExistence type="predicted"/>
<evidence type="ECO:0000313" key="1">
    <source>
        <dbReference type="EMBL" id="KAJ4159457.1"/>
    </source>
</evidence>
<gene>
    <name evidence="1" type="ORF">LMH87_008357</name>
</gene>
<dbReference type="Proteomes" id="UP001144673">
    <property type="component" value="Unassembled WGS sequence"/>
</dbReference>